<dbReference type="AlphaFoldDB" id="V4AHB4"/>
<feature type="domain" description="AP5B1 middle" evidence="1">
    <location>
        <begin position="210"/>
        <end position="580"/>
    </location>
</feature>
<dbReference type="PANTHER" id="PTHR34033:SF1">
    <property type="entry name" value="AP-5 COMPLEX SUBUNIT BETA-1"/>
    <property type="match status" value="1"/>
</dbReference>
<dbReference type="OMA" id="SHHLEPF"/>
<dbReference type="EMBL" id="KB201802">
    <property type="protein sequence ID" value="ESO94575.1"/>
    <property type="molecule type" value="Genomic_DNA"/>
</dbReference>
<dbReference type="CTD" id="20248896"/>
<protein>
    <submittedName>
        <fullName evidence="3">Uncharacterized protein</fullName>
    </submittedName>
</protein>
<gene>
    <name evidence="3" type="ORF">LOTGIDRAFT_232378</name>
</gene>
<sequence>MAASGGRNRDPELKNFIAKIRQYIAHGDSDKLFSDDNFILDLLKVVYEDSVDQVIKTELVLSLEEYGYSALTPSSAEQVVSSLLDVFNQNVNREDTHNFCIQLLITLTSIVLLKKLLIKTIGENVIKRLFEVISKVNHVPSRRIRGCCCQCLNQIEQFYSGTLVKYKDDIEKFSRQEKTYVHQDYSTLLCTVLESCNSERETSPQSSTEKELLPTVSYIMENIALMTPVGLWSIVLPLVEVIKHNTSISPIIFKPFMLHHMATFDPVIFHIVLYLQKEFKGEILSTEEEHKLLHRLILGINYPSLSPAQRLLNIQWLKAYNQDSDENGNKKLPDFVCQNFQQEFYPSVFDSLELKFGKLSLLCRSKTEDQGDDFNNNLIKQTQEIQQLTETTGRHKPALALYKAFYLFYSQHPSQYLVQTIQGITHKLLGRYPALIPLVLDFLRCIRESNPDSSVYMDILSTLHQSVLSISYQDVFNQYLFYLQVFQTSAREKQLNQATTVKYLNGLLDYSLRNDICDWYFGNSILSICRNILTFQDTSTVFSELGELLYDIMVYCNDTDIKDKGRFYYALLTNAADKKIHSVLSDMVPSGKVTGQNFSSLLPGSMTDKDKAKIIPVEESLFVWEREEINPVFLMKDENMSIKSTSIEEYKNMLENMEISLQARYKLILKDESNYDTIHAVSVVLDNNHYYKPVSNNHLNMMKKSDIYHVTLTYQPIEPYPADFNARVMFAVENKTYSSELPDCQITFKDFLLPFPWDSFQILQDSQFLFWSNLWKHFTDSTDYPVKGVESHKISSCSLDKLLTLWKSYQIHGEKENEYPYLLLLPPSYHVLFNVKVKKENLVIAIATDHWKLLPHINNYLNSLSTLK</sequence>
<feature type="domain" description="AP5B1 C-terminal" evidence="2">
    <location>
        <begin position="772"/>
        <end position="863"/>
    </location>
</feature>
<dbReference type="InterPro" id="IPR016024">
    <property type="entry name" value="ARM-type_fold"/>
</dbReference>
<reference evidence="3 4" key="1">
    <citation type="journal article" date="2013" name="Nature">
        <title>Insights into bilaterian evolution from three spiralian genomes.</title>
        <authorList>
            <person name="Simakov O."/>
            <person name="Marletaz F."/>
            <person name="Cho S.J."/>
            <person name="Edsinger-Gonzales E."/>
            <person name="Havlak P."/>
            <person name="Hellsten U."/>
            <person name="Kuo D.H."/>
            <person name="Larsson T."/>
            <person name="Lv J."/>
            <person name="Arendt D."/>
            <person name="Savage R."/>
            <person name="Osoegawa K."/>
            <person name="de Jong P."/>
            <person name="Grimwood J."/>
            <person name="Chapman J.A."/>
            <person name="Shapiro H."/>
            <person name="Aerts A."/>
            <person name="Otillar R.P."/>
            <person name="Terry A.Y."/>
            <person name="Boore J.L."/>
            <person name="Grigoriev I.V."/>
            <person name="Lindberg D.R."/>
            <person name="Seaver E.C."/>
            <person name="Weisblat D.A."/>
            <person name="Putnam N.H."/>
            <person name="Rokhsar D.S."/>
        </authorList>
    </citation>
    <scope>NUCLEOTIDE SEQUENCE [LARGE SCALE GENOMIC DNA]</scope>
</reference>
<dbReference type="GO" id="GO:0016197">
    <property type="term" value="P:endosomal transport"/>
    <property type="evidence" value="ECO:0007669"/>
    <property type="project" value="InterPro"/>
</dbReference>
<evidence type="ECO:0000259" key="2">
    <source>
        <dbReference type="Pfam" id="PF21590"/>
    </source>
</evidence>
<name>V4AHB4_LOTGI</name>
<proteinExistence type="predicted"/>
<organism evidence="3 4">
    <name type="scientific">Lottia gigantea</name>
    <name type="common">Giant owl limpet</name>
    <dbReference type="NCBI Taxonomy" id="225164"/>
    <lineage>
        <taxon>Eukaryota</taxon>
        <taxon>Metazoa</taxon>
        <taxon>Spiralia</taxon>
        <taxon>Lophotrochozoa</taxon>
        <taxon>Mollusca</taxon>
        <taxon>Gastropoda</taxon>
        <taxon>Patellogastropoda</taxon>
        <taxon>Lottioidea</taxon>
        <taxon>Lottiidae</taxon>
        <taxon>Lottia</taxon>
    </lineage>
</organism>
<dbReference type="InterPro" id="IPR048979">
    <property type="entry name" value="AP5B1_middle"/>
</dbReference>
<evidence type="ECO:0000313" key="4">
    <source>
        <dbReference type="Proteomes" id="UP000030746"/>
    </source>
</evidence>
<dbReference type="Proteomes" id="UP000030746">
    <property type="component" value="Unassembled WGS sequence"/>
</dbReference>
<dbReference type="RefSeq" id="XP_009054849.1">
    <property type="nucleotide sequence ID" value="XM_009056601.1"/>
</dbReference>
<dbReference type="SUPFAM" id="SSF48371">
    <property type="entry name" value="ARM repeat"/>
    <property type="match status" value="1"/>
</dbReference>
<dbReference type="GeneID" id="20248896"/>
<dbReference type="Pfam" id="PF21590">
    <property type="entry name" value="AP5B1_C"/>
    <property type="match status" value="1"/>
</dbReference>
<dbReference type="PANTHER" id="PTHR34033">
    <property type="entry name" value="AP-5 COMPLEX SUBUNIT BETA-1"/>
    <property type="match status" value="1"/>
</dbReference>
<evidence type="ECO:0000259" key="1">
    <source>
        <dbReference type="Pfam" id="PF21588"/>
    </source>
</evidence>
<dbReference type="GO" id="GO:0030119">
    <property type="term" value="C:AP-type membrane coat adaptor complex"/>
    <property type="evidence" value="ECO:0007669"/>
    <property type="project" value="TreeGrafter"/>
</dbReference>
<accession>V4AHB4</accession>
<dbReference type="Pfam" id="PF21588">
    <property type="entry name" value="AP5B1_middle"/>
    <property type="match status" value="1"/>
</dbReference>
<dbReference type="OrthoDB" id="646197at2759"/>
<evidence type="ECO:0000313" key="3">
    <source>
        <dbReference type="EMBL" id="ESO94575.1"/>
    </source>
</evidence>
<dbReference type="KEGG" id="lgi:LOTGIDRAFT_232378"/>
<dbReference type="HOGENOM" id="CLU_014176_0_0_1"/>
<keyword evidence="4" id="KW-1185">Reference proteome</keyword>
<dbReference type="InterPro" id="IPR038741">
    <property type="entry name" value="AP5B1"/>
</dbReference>
<dbReference type="InterPro" id="IPR048981">
    <property type="entry name" value="AP5B1_C"/>
</dbReference>